<keyword evidence="1" id="KW-0732">Signal</keyword>
<evidence type="ECO:0000313" key="3">
    <source>
        <dbReference type="EMBL" id="CAF1526290.1"/>
    </source>
</evidence>
<dbReference type="EMBL" id="CAJNOJ010000823">
    <property type="protein sequence ID" value="CAF1526290.1"/>
    <property type="molecule type" value="Genomic_DNA"/>
</dbReference>
<dbReference type="OrthoDB" id="9970423at2759"/>
<feature type="signal peptide" evidence="1">
    <location>
        <begin position="1"/>
        <end position="19"/>
    </location>
</feature>
<dbReference type="Proteomes" id="UP000663828">
    <property type="component" value="Unassembled WGS sequence"/>
</dbReference>
<sequence length="172" mass="19222">MKFHYLLIVSVFLVEFNQASKWEQCHLPPGRSCTSLTPTSTKLEGLGVYYEEPCHGAGCGFFKPYCRLCWIDPNAPGKMDRPPCPPCVSEHFKEKQSANSQCHLPSERSCTSLTPTSTKLEGLGVYYEEPCHGAGCGFFRPYCRLCWIDPKAPGKMDRPPCPPCVAQILNEN</sequence>
<reference evidence="2" key="1">
    <citation type="submission" date="2021-02" db="EMBL/GenBank/DDBJ databases">
        <authorList>
            <person name="Nowell W R."/>
        </authorList>
    </citation>
    <scope>NUCLEOTIDE SEQUENCE</scope>
</reference>
<accession>A0A815TPA8</accession>
<evidence type="ECO:0000256" key="1">
    <source>
        <dbReference type="SAM" id="SignalP"/>
    </source>
</evidence>
<evidence type="ECO:0000313" key="2">
    <source>
        <dbReference type="EMBL" id="CAF1506599.1"/>
    </source>
</evidence>
<protein>
    <submittedName>
        <fullName evidence="2">Uncharacterized protein</fullName>
    </submittedName>
</protein>
<evidence type="ECO:0000313" key="4">
    <source>
        <dbReference type="Proteomes" id="UP000663828"/>
    </source>
</evidence>
<proteinExistence type="predicted"/>
<name>A0A815TPA8_ADIRI</name>
<keyword evidence="4" id="KW-1185">Reference proteome</keyword>
<feature type="chain" id="PRO_5036228881" evidence="1">
    <location>
        <begin position="20"/>
        <end position="172"/>
    </location>
</feature>
<gene>
    <name evidence="3" type="ORF">EDS130_LOCUS44229</name>
    <name evidence="2" type="ORF">XAT740_LOCUS39973</name>
</gene>
<comment type="caution">
    <text evidence="2">The sequence shown here is derived from an EMBL/GenBank/DDBJ whole genome shotgun (WGS) entry which is preliminary data.</text>
</comment>
<organism evidence="2 4">
    <name type="scientific">Adineta ricciae</name>
    <name type="common">Rotifer</name>
    <dbReference type="NCBI Taxonomy" id="249248"/>
    <lineage>
        <taxon>Eukaryota</taxon>
        <taxon>Metazoa</taxon>
        <taxon>Spiralia</taxon>
        <taxon>Gnathifera</taxon>
        <taxon>Rotifera</taxon>
        <taxon>Eurotatoria</taxon>
        <taxon>Bdelloidea</taxon>
        <taxon>Adinetida</taxon>
        <taxon>Adinetidae</taxon>
        <taxon>Adineta</taxon>
    </lineage>
</organism>
<dbReference type="AlphaFoldDB" id="A0A815TPA8"/>
<dbReference type="Proteomes" id="UP000663852">
    <property type="component" value="Unassembled WGS sequence"/>
</dbReference>
<dbReference type="EMBL" id="CAJNOR010004493">
    <property type="protein sequence ID" value="CAF1506599.1"/>
    <property type="molecule type" value="Genomic_DNA"/>
</dbReference>